<dbReference type="EMBL" id="ASHM01043481">
    <property type="protein sequence ID" value="PNX83151.1"/>
    <property type="molecule type" value="Genomic_DNA"/>
</dbReference>
<reference evidence="2 3" key="2">
    <citation type="journal article" date="2017" name="Front. Plant Sci.">
        <title>Gene Classification and Mining of Molecular Markers Useful in Red Clover (Trifolium pratense) Breeding.</title>
        <authorList>
            <person name="Istvanek J."/>
            <person name="Dluhosova J."/>
            <person name="Dluhos P."/>
            <person name="Patkova L."/>
            <person name="Nedelnik J."/>
            <person name="Repkova J."/>
        </authorList>
    </citation>
    <scope>NUCLEOTIDE SEQUENCE [LARGE SCALE GENOMIC DNA]</scope>
    <source>
        <strain evidence="3">cv. Tatra</strain>
        <tissue evidence="2">Young leaves</tissue>
    </source>
</reference>
<dbReference type="AlphaFoldDB" id="A0A2K3LX86"/>
<name>A0A2K3LX86_TRIPR</name>
<gene>
    <name evidence="2" type="ORF">L195_g039189</name>
</gene>
<protein>
    <submittedName>
        <fullName evidence="2">Uncharacterized protein</fullName>
    </submittedName>
</protein>
<evidence type="ECO:0000313" key="3">
    <source>
        <dbReference type="Proteomes" id="UP000236291"/>
    </source>
</evidence>
<proteinExistence type="predicted"/>
<organism evidence="2 3">
    <name type="scientific">Trifolium pratense</name>
    <name type="common">Red clover</name>
    <dbReference type="NCBI Taxonomy" id="57577"/>
    <lineage>
        <taxon>Eukaryota</taxon>
        <taxon>Viridiplantae</taxon>
        <taxon>Streptophyta</taxon>
        <taxon>Embryophyta</taxon>
        <taxon>Tracheophyta</taxon>
        <taxon>Spermatophyta</taxon>
        <taxon>Magnoliopsida</taxon>
        <taxon>eudicotyledons</taxon>
        <taxon>Gunneridae</taxon>
        <taxon>Pentapetalae</taxon>
        <taxon>rosids</taxon>
        <taxon>fabids</taxon>
        <taxon>Fabales</taxon>
        <taxon>Fabaceae</taxon>
        <taxon>Papilionoideae</taxon>
        <taxon>50 kb inversion clade</taxon>
        <taxon>NPAAA clade</taxon>
        <taxon>Hologalegina</taxon>
        <taxon>IRL clade</taxon>
        <taxon>Trifolieae</taxon>
        <taxon>Trifolium</taxon>
    </lineage>
</organism>
<accession>A0A2K3LX86</accession>
<comment type="caution">
    <text evidence="2">The sequence shown here is derived from an EMBL/GenBank/DDBJ whole genome shotgun (WGS) entry which is preliminary data.</text>
</comment>
<evidence type="ECO:0000313" key="2">
    <source>
        <dbReference type="EMBL" id="PNX83151.1"/>
    </source>
</evidence>
<feature type="non-terminal residue" evidence="2">
    <location>
        <position position="1"/>
    </location>
</feature>
<feature type="region of interest" description="Disordered" evidence="1">
    <location>
        <begin position="1"/>
        <end position="43"/>
    </location>
</feature>
<dbReference type="Proteomes" id="UP000236291">
    <property type="component" value="Unassembled WGS sequence"/>
</dbReference>
<evidence type="ECO:0000256" key="1">
    <source>
        <dbReference type="SAM" id="MobiDB-lite"/>
    </source>
</evidence>
<sequence length="136" mass="15235">YVPKKRDSALPSTSAEVVKVEKNQQPDLIGTHEGNEEHKAEHQQNSRMILLLKIFKSMIRYCNKVTIDDVGGDTVMNKDLDQEAEEIYDNSSSVPDTQLVFVKQIDAVEVENPFTPVDIAVSATNDLDVFAHAIYT</sequence>
<reference evidence="2 3" key="1">
    <citation type="journal article" date="2014" name="Am. J. Bot.">
        <title>Genome assembly and annotation for red clover (Trifolium pratense; Fabaceae).</title>
        <authorList>
            <person name="Istvanek J."/>
            <person name="Jaros M."/>
            <person name="Krenek A."/>
            <person name="Repkova J."/>
        </authorList>
    </citation>
    <scope>NUCLEOTIDE SEQUENCE [LARGE SCALE GENOMIC DNA]</scope>
    <source>
        <strain evidence="3">cv. Tatra</strain>
        <tissue evidence="2">Young leaves</tissue>
    </source>
</reference>
<feature type="compositionally biased region" description="Basic and acidic residues" evidence="1">
    <location>
        <begin position="33"/>
        <end position="43"/>
    </location>
</feature>